<evidence type="ECO:0000313" key="2">
    <source>
        <dbReference type="Proteomes" id="UP001164929"/>
    </source>
</evidence>
<organism evidence="1 2">
    <name type="scientific">Populus alba x Populus x berolinensis</name>
    <dbReference type="NCBI Taxonomy" id="444605"/>
    <lineage>
        <taxon>Eukaryota</taxon>
        <taxon>Viridiplantae</taxon>
        <taxon>Streptophyta</taxon>
        <taxon>Embryophyta</taxon>
        <taxon>Tracheophyta</taxon>
        <taxon>Spermatophyta</taxon>
        <taxon>Magnoliopsida</taxon>
        <taxon>eudicotyledons</taxon>
        <taxon>Gunneridae</taxon>
        <taxon>Pentapetalae</taxon>
        <taxon>rosids</taxon>
        <taxon>fabids</taxon>
        <taxon>Malpighiales</taxon>
        <taxon>Salicaceae</taxon>
        <taxon>Saliceae</taxon>
        <taxon>Populus</taxon>
    </lineage>
</organism>
<sequence>MFIRMTTIINNLDALDRTYTNVDIVGKILRSLPKT</sequence>
<evidence type="ECO:0000313" key="1">
    <source>
        <dbReference type="EMBL" id="KAJ6994006.1"/>
    </source>
</evidence>
<accession>A0AAD6W0D1</accession>
<name>A0AAD6W0D1_9ROSI</name>
<dbReference type="AlphaFoldDB" id="A0AAD6W0D1"/>
<reference evidence="1" key="1">
    <citation type="journal article" date="2023" name="Mol. Ecol. Resour.">
        <title>Chromosome-level genome assembly of a triploid poplar Populus alba 'Berolinensis'.</title>
        <authorList>
            <person name="Chen S."/>
            <person name="Yu Y."/>
            <person name="Wang X."/>
            <person name="Wang S."/>
            <person name="Zhang T."/>
            <person name="Zhou Y."/>
            <person name="He R."/>
            <person name="Meng N."/>
            <person name="Wang Y."/>
            <person name="Liu W."/>
            <person name="Liu Z."/>
            <person name="Liu J."/>
            <person name="Guo Q."/>
            <person name="Huang H."/>
            <person name="Sederoff R.R."/>
            <person name="Wang G."/>
            <person name="Qu G."/>
            <person name="Chen S."/>
        </authorList>
    </citation>
    <scope>NUCLEOTIDE SEQUENCE</scope>
    <source>
        <strain evidence="1">SC-2020</strain>
    </source>
</reference>
<protein>
    <submittedName>
        <fullName evidence="1">UBN2 domain-containing protein</fullName>
    </submittedName>
</protein>
<proteinExistence type="predicted"/>
<gene>
    <name evidence="1" type="ORF">NC653_016976</name>
</gene>
<dbReference type="Proteomes" id="UP001164929">
    <property type="component" value="Chromosome 6"/>
</dbReference>
<keyword evidence="2" id="KW-1185">Reference proteome</keyword>
<dbReference type="EMBL" id="JAQIZT010000006">
    <property type="protein sequence ID" value="KAJ6994006.1"/>
    <property type="molecule type" value="Genomic_DNA"/>
</dbReference>
<comment type="caution">
    <text evidence="1">The sequence shown here is derived from an EMBL/GenBank/DDBJ whole genome shotgun (WGS) entry which is preliminary data.</text>
</comment>